<reference evidence="4" key="1">
    <citation type="journal article" date="2019" name="Int. J. Syst. Evol. Microbiol.">
        <title>The Global Catalogue of Microorganisms (GCM) 10K type strain sequencing project: providing services to taxonomists for standard genome sequencing and annotation.</title>
        <authorList>
            <consortium name="The Broad Institute Genomics Platform"/>
            <consortium name="The Broad Institute Genome Sequencing Center for Infectious Disease"/>
            <person name="Wu L."/>
            <person name="Ma J."/>
        </authorList>
    </citation>
    <scope>NUCLEOTIDE SEQUENCE [LARGE SCALE GENOMIC DNA]</scope>
    <source>
        <strain evidence="4">KCTC 22558</strain>
    </source>
</reference>
<gene>
    <name evidence="3" type="primary">rnk</name>
    <name evidence="3" type="ORF">GCM10008101_18700</name>
</gene>
<sequence length="137" mass="14497">MNSQTTPRLIMSARDARRLEALIASPSAAGNETAELLGEEIARAELREPQDMPPDVVTMNSSVTVLDESTGAERTVRVVYPNETGGADSVSVLAPVGAALLGLRTGDAIDWPMPGDRTVRLRVTGVLYQPEAAGLPE</sequence>
<dbReference type="PANTHER" id="PTHR30437:SF5">
    <property type="entry name" value="REGULATOR OF NUCLEOSIDE DIPHOSPHATE KINASE"/>
    <property type="match status" value="1"/>
</dbReference>
<dbReference type="Pfam" id="PF01272">
    <property type="entry name" value="GreA_GreB"/>
    <property type="match status" value="1"/>
</dbReference>
<evidence type="ECO:0000259" key="2">
    <source>
        <dbReference type="Pfam" id="PF14760"/>
    </source>
</evidence>
<dbReference type="Gene3D" id="1.10.286.20">
    <property type="match status" value="1"/>
</dbReference>
<feature type="domain" description="Regulator of nucleoside diphosphate kinase N-terminal" evidence="2">
    <location>
        <begin position="7"/>
        <end position="45"/>
    </location>
</feature>
<dbReference type="EMBL" id="BMXY01000002">
    <property type="protein sequence ID" value="GGZ65188.1"/>
    <property type="molecule type" value="Genomic_DNA"/>
</dbReference>
<dbReference type="InterPro" id="IPR029462">
    <property type="entry name" value="Rnk_N"/>
</dbReference>
<name>A0ABQ3C366_9GAMM</name>
<feature type="domain" description="Transcription elongation factor GreA/GreB C-terminal" evidence="1">
    <location>
        <begin position="53"/>
        <end position="127"/>
    </location>
</feature>
<dbReference type="NCBIfam" id="NF004396">
    <property type="entry name" value="PRK05753.1"/>
    <property type="match status" value="1"/>
</dbReference>
<organism evidence="3 4">
    <name type="scientific">Cognatilysobacter xinjiangensis</name>
    <dbReference type="NCBI Taxonomy" id="546892"/>
    <lineage>
        <taxon>Bacteria</taxon>
        <taxon>Pseudomonadati</taxon>
        <taxon>Pseudomonadota</taxon>
        <taxon>Gammaproteobacteria</taxon>
        <taxon>Lysobacterales</taxon>
        <taxon>Lysobacteraceae</taxon>
        <taxon>Cognatilysobacter</taxon>
    </lineage>
</organism>
<dbReference type="InterPro" id="IPR001437">
    <property type="entry name" value="Tscrpt_elong_fac_GreA/B_C"/>
</dbReference>
<dbReference type="Pfam" id="PF14760">
    <property type="entry name" value="Rnk_N"/>
    <property type="match status" value="1"/>
</dbReference>
<dbReference type="RefSeq" id="WP_189449258.1">
    <property type="nucleotide sequence ID" value="NZ_BMXY01000002.1"/>
</dbReference>
<dbReference type="InterPro" id="IPR036953">
    <property type="entry name" value="GreA/GreB_C_sf"/>
</dbReference>
<evidence type="ECO:0000313" key="3">
    <source>
        <dbReference type="EMBL" id="GGZ65188.1"/>
    </source>
</evidence>
<dbReference type="PANTHER" id="PTHR30437">
    <property type="entry name" value="TRANSCRIPTION ELONGATION FACTOR GREA"/>
    <property type="match status" value="1"/>
</dbReference>
<accession>A0ABQ3C366</accession>
<dbReference type="Gene3D" id="3.10.50.30">
    <property type="entry name" value="Transcription elongation factor, GreA/GreB, C-terminal domain"/>
    <property type="match status" value="1"/>
</dbReference>
<comment type="caution">
    <text evidence="3">The sequence shown here is derived from an EMBL/GenBank/DDBJ whole genome shotgun (WGS) entry which is preliminary data.</text>
</comment>
<keyword evidence="3" id="KW-0808">Transferase</keyword>
<protein>
    <submittedName>
        <fullName evidence="3">Regulator of nucleoside diphosphate kinase</fullName>
    </submittedName>
</protein>
<keyword evidence="4" id="KW-1185">Reference proteome</keyword>
<evidence type="ECO:0000313" key="4">
    <source>
        <dbReference type="Proteomes" id="UP000643403"/>
    </source>
</evidence>
<evidence type="ECO:0000259" key="1">
    <source>
        <dbReference type="Pfam" id="PF01272"/>
    </source>
</evidence>
<dbReference type="SUPFAM" id="SSF54534">
    <property type="entry name" value="FKBP-like"/>
    <property type="match status" value="1"/>
</dbReference>
<dbReference type="Proteomes" id="UP000643403">
    <property type="component" value="Unassembled WGS sequence"/>
</dbReference>
<dbReference type="GO" id="GO:0016301">
    <property type="term" value="F:kinase activity"/>
    <property type="evidence" value="ECO:0007669"/>
    <property type="project" value="UniProtKB-KW"/>
</dbReference>
<dbReference type="InterPro" id="IPR023459">
    <property type="entry name" value="Tscrpt_elong_fac_GreA/B_fam"/>
</dbReference>
<keyword evidence="3" id="KW-0418">Kinase</keyword>
<proteinExistence type="predicted"/>